<organism evidence="1 2">
    <name type="scientific">Erwinia phage pEa_SNUABM_2</name>
    <dbReference type="NCBI Taxonomy" id="2869547"/>
    <lineage>
        <taxon>Viruses</taxon>
        <taxon>Duplodnaviria</taxon>
        <taxon>Heunggongvirae</taxon>
        <taxon>Uroviricota</taxon>
        <taxon>Caudoviricetes</taxon>
        <taxon>Alexandravirus</taxon>
        <taxon>Alexandravirus SNUABM2</taxon>
    </lineage>
</organism>
<dbReference type="EMBL" id="MZ443786">
    <property type="protein sequence ID" value="QZE59301.1"/>
    <property type="molecule type" value="Genomic_DNA"/>
</dbReference>
<sequence>MLRPILVPHQGNLVLAHLVNEDRTEVYFVRHLTVRGVTMCQLGLVPVENVTFLYGYSPTVDDFSVVQQMRK</sequence>
<name>A0AAE7XMN0_9CAUD</name>
<reference evidence="1 2" key="1">
    <citation type="submission" date="2021-06" db="EMBL/GenBank/DDBJ databases">
        <title>Complete genome sequence of Erwinia phage pEa_SNUABM_2.</title>
        <authorList>
            <person name="Kim S.G."/>
            <person name="Park S.C."/>
        </authorList>
    </citation>
    <scope>NUCLEOTIDE SEQUENCE [LARGE SCALE GENOMIC DNA]</scope>
</reference>
<gene>
    <name evidence="1" type="ORF">pEaSNUABM2_00057</name>
</gene>
<protein>
    <submittedName>
        <fullName evidence="1">Uncharacterized protein</fullName>
    </submittedName>
</protein>
<proteinExistence type="predicted"/>
<dbReference type="Proteomes" id="UP000827974">
    <property type="component" value="Segment"/>
</dbReference>
<keyword evidence="2" id="KW-1185">Reference proteome</keyword>
<evidence type="ECO:0000313" key="2">
    <source>
        <dbReference type="Proteomes" id="UP000827974"/>
    </source>
</evidence>
<accession>A0AAE7XMN0</accession>
<evidence type="ECO:0000313" key="1">
    <source>
        <dbReference type="EMBL" id="QZE59301.1"/>
    </source>
</evidence>